<dbReference type="Pfam" id="PF01812">
    <property type="entry name" value="5-FTHF_cyc-lig"/>
    <property type="match status" value="1"/>
</dbReference>
<comment type="catalytic activity">
    <reaction evidence="5">
        <text>(6S)-5-formyl-5,6,7,8-tetrahydrofolate + ATP = (6R)-5,10-methenyltetrahydrofolate + ADP + phosphate</text>
        <dbReference type="Rhea" id="RHEA:10488"/>
        <dbReference type="ChEBI" id="CHEBI:30616"/>
        <dbReference type="ChEBI" id="CHEBI:43474"/>
        <dbReference type="ChEBI" id="CHEBI:57455"/>
        <dbReference type="ChEBI" id="CHEBI:57457"/>
        <dbReference type="ChEBI" id="CHEBI:456216"/>
        <dbReference type="EC" id="6.3.3.2"/>
    </reaction>
</comment>
<dbReference type="Proteomes" id="UP000178885">
    <property type="component" value="Unassembled WGS sequence"/>
</dbReference>
<dbReference type="STRING" id="1817760.A2151_05595"/>
<organism evidence="6 7">
    <name type="scientific">Candidatus Muproteobacteria bacterium RBG_16_65_34</name>
    <dbReference type="NCBI Taxonomy" id="1817760"/>
    <lineage>
        <taxon>Bacteria</taxon>
        <taxon>Pseudomonadati</taxon>
        <taxon>Pseudomonadota</taxon>
        <taxon>Candidatus Muproteobacteria</taxon>
    </lineage>
</organism>
<name>A0A1F6TRS7_9PROT</name>
<dbReference type="GO" id="GO:0046872">
    <property type="term" value="F:metal ion binding"/>
    <property type="evidence" value="ECO:0007669"/>
    <property type="project" value="UniProtKB-KW"/>
</dbReference>
<evidence type="ECO:0000256" key="4">
    <source>
        <dbReference type="PIRSR" id="PIRSR006806-1"/>
    </source>
</evidence>
<evidence type="ECO:0000313" key="7">
    <source>
        <dbReference type="Proteomes" id="UP000178885"/>
    </source>
</evidence>
<protein>
    <recommendedName>
        <fullName evidence="5">5-formyltetrahydrofolate cyclo-ligase</fullName>
        <ecNumber evidence="5">6.3.3.2</ecNumber>
    </recommendedName>
</protein>
<sequence length="201" mass="22769">MPAPDLKAELRRRLRAQRAAVPPEEQAAAARRLGAHLTATRFFRVSRRIACYLPNDGEIDTGAVIDHIWNMRKTCWLPVLSRLTRDRLWFAPARPGMELRPNRYGIPEPVVHARDLVRAQELDLILLPLVGFDAAGNRLGMGGGFYDKSLDFLRHRNRWRKPHLLGLAYDFQMLDRLPADEGDVPLAGTVTDRAVYPAAET</sequence>
<keyword evidence="5" id="KW-0479">Metal-binding</keyword>
<keyword evidence="2 4" id="KW-0547">Nucleotide-binding</keyword>
<keyword evidence="3 4" id="KW-0067">ATP-binding</keyword>
<evidence type="ECO:0000313" key="6">
    <source>
        <dbReference type="EMBL" id="OGI47759.1"/>
    </source>
</evidence>
<evidence type="ECO:0000256" key="3">
    <source>
        <dbReference type="ARBA" id="ARBA00022840"/>
    </source>
</evidence>
<comment type="caution">
    <text evidence="6">The sequence shown here is derived from an EMBL/GenBank/DDBJ whole genome shotgun (WGS) entry which is preliminary data.</text>
</comment>
<dbReference type="GO" id="GO:0030272">
    <property type="term" value="F:5-formyltetrahydrofolate cyclo-ligase activity"/>
    <property type="evidence" value="ECO:0007669"/>
    <property type="project" value="UniProtKB-EC"/>
</dbReference>
<feature type="binding site" evidence="4">
    <location>
        <position position="53"/>
    </location>
    <ligand>
        <name>substrate</name>
    </ligand>
</feature>
<dbReference type="GO" id="GO:0035999">
    <property type="term" value="P:tetrahydrofolate interconversion"/>
    <property type="evidence" value="ECO:0007669"/>
    <property type="project" value="TreeGrafter"/>
</dbReference>
<proteinExistence type="inferred from homology"/>
<dbReference type="GO" id="GO:0009396">
    <property type="term" value="P:folic acid-containing compound biosynthetic process"/>
    <property type="evidence" value="ECO:0007669"/>
    <property type="project" value="TreeGrafter"/>
</dbReference>
<keyword evidence="6" id="KW-0436">Ligase</keyword>
<dbReference type="InterPro" id="IPR024185">
    <property type="entry name" value="FTHF_cligase-like_sf"/>
</dbReference>
<evidence type="ECO:0000256" key="2">
    <source>
        <dbReference type="ARBA" id="ARBA00022741"/>
    </source>
</evidence>
<dbReference type="EMBL" id="MFSU01000047">
    <property type="protein sequence ID" value="OGI47759.1"/>
    <property type="molecule type" value="Genomic_DNA"/>
</dbReference>
<dbReference type="EC" id="6.3.3.2" evidence="5"/>
<dbReference type="SUPFAM" id="SSF100950">
    <property type="entry name" value="NagB/RpiA/CoA transferase-like"/>
    <property type="match status" value="1"/>
</dbReference>
<dbReference type="InterPro" id="IPR002698">
    <property type="entry name" value="FTHF_cligase"/>
</dbReference>
<gene>
    <name evidence="6" type="ORF">A2151_05595</name>
</gene>
<dbReference type="PANTHER" id="PTHR23407">
    <property type="entry name" value="ATPASE INHIBITOR/5-FORMYLTETRAHYDROFOLATE CYCLO-LIGASE"/>
    <property type="match status" value="1"/>
</dbReference>
<dbReference type="InterPro" id="IPR037171">
    <property type="entry name" value="NagB/RpiA_transferase-like"/>
</dbReference>
<accession>A0A1F6TRS7</accession>
<dbReference type="AlphaFoldDB" id="A0A1F6TRS7"/>
<feature type="binding site" evidence="4">
    <location>
        <position position="58"/>
    </location>
    <ligand>
        <name>substrate</name>
    </ligand>
</feature>
<feature type="binding site" evidence="4">
    <location>
        <begin position="138"/>
        <end position="146"/>
    </location>
    <ligand>
        <name>ATP</name>
        <dbReference type="ChEBI" id="CHEBI:30616"/>
    </ligand>
</feature>
<dbReference type="Gene3D" id="3.40.50.10420">
    <property type="entry name" value="NagB/RpiA/CoA transferase-like"/>
    <property type="match status" value="1"/>
</dbReference>
<evidence type="ECO:0000256" key="1">
    <source>
        <dbReference type="ARBA" id="ARBA00010638"/>
    </source>
</evidence>
<keyword evidence="5" id="KW-0460">Magnesium</keyword>
<reference evidence="6 7" key="1">
    <citation type="journal article" date="2016" name="Nat. Commun.">
        <title>Thousands of microbial genomes shed light on interconnected biogeochemical processes in an aquifer system.</title>
        <authorList>
            <person name="Anantharaman K."/>
            <person name="Brown C.T."/>
            <person name="Hug L.A."/>
            <person name="Sharon I."/>
            <person name="Castelle C.J."/>
            <person name="Probst A.J."/>
            <person name="Thomas B.C."/>
            <person name="Singh A."/>
            <person name="Wilkins M.J."/>
            <person name="Karaoz U."/>
            <person name="Brodie E.L."/>
            <person name="Williams K.H."/>
            <person name="Hubbard S.S."/>
            <person name="Banfield J.F."/>
        </authorList>
    </citation>
    <scope>NUCLEOTIDE SEQUENCE [LARGE SCALE GENOMIC DNA]</scope>
</reference>
<evidence type="ECO:0000256" key="5">
    <source>
        <dbReference type="RuleBase" id="RU361279"/>
    </source>
</evidence>
<dbReference type="NCBIfam" id="TIGR02727">
    <property type="entry name" value="MTHFS_bact"/>
    <property type="match status" value="1"/>
</dbReference>
<dbReference type="PIRSF" id="PIRSF006806">
    <property type="entry name" value="FTHF_cligase"/>
    <property type="match status" value="1"/>
</dbReference>
<dbReference type="PANTHER" id="PTHR23407:SF1">
    <property type="entry name" value="5-FORMYLTETRAHYDROFOLATE CYCLO-LIGASE"/>
    <property type="match status" value="1"/>
</dbReference>
<comment type="similarity">
    <text evidence="1 5">Belongs to the 5-formyltetrahydrofolate cyclo-ligase family.</text>
</comment>
<comment type="cofactor">
    <cofactor evidence="5">
        <name>Mg(2+)</name>
        <dbReference type="ChEBI" id="CHEBI:18420"/>
    </cofactor>
</comment>
<feature type="binding site" evidence="4">
    <location>
        <begin position="7"/>
        <end position="11"/>
    </location>
    <ligand>
        <name>ATP</name>
        <dbReference type="ChEBI" id="CHEBI:30616"/>
    </ligand>
</feature>
<dbReference type="GO" id="GO:0005524">
    <property type="term" value="F:ATP binding"/>
    <property type="evidence" value="ECO:0007669"/>
    <property type="project" value="UniProtKB-KW"/>
</dbReference>